<dbReference type="AlphaFoldDB" id="A0A2P7MZP5"/>
<feature type="chain" id="PRO_5015195803" evidence="2">
    <location>
        <begin position="23"/>
        <end position="495"/>
    </location>
</feature>
<feature type="compositionally biased region" description="Pro residues" evidence="1">
    <location>
        <begin position="256"/>
        <end position="269"/>
    </location>
</feature>
<dbReference type="Gene3D" id="3.10.350.10">
    <property type="entry name" value="LysM domain"/>
    <property type="match status" value="4"/>
</dbReference>
<evidence type="ECO:0000256" key="1">
    <source>
        <dbReference type="SAM" id="MobiDB-lite"/>
    </source>
</evidence>
<dbReference type="PANTHER" id="PTHR33734:SF22">
    <property type="entry name" value="MEMBRANE-BOUND LYTIC MUREIN TRANSGLYCOSYLASE D"/>
    <property type="match status" value="1"/>
</dbReference>
<evidence type="ECO:0000256" key="2">
    <source>
        <dbReference type="SAM" id="SignalP"/>
    </source>
</evidence>
<feature type="domain" description="LysM" evidence="3">
    <location>
        <begin position="210"/>
        <end position="254"/>
    </location>
</feature>
<sequence length="495" mass="51035">MRRSLAALALAVVLPFPGLAPAAALANVVVKPGETLSEIADRHGISLTRLMQANGITNPNLVVAGQSLRLPGSSAAGAGSSSGASVTVQPGDTLSDIADRQGISLNQLMQANGITNPDMVVAGQKLVLPGSRRATAAAAPRELPTAPYTVKSGETISEIADRFGTSTERLIQLNGISNPNLVVAGTRLAIPGRPSSSAAPRSTAAPRNAKEHVVRSGESLSTIADSYGLPVERLVAINKIDDPDLVVSGARLKLQSPPPVKATPKPATPKPAAAQAKPQTKPQAKPNPKPVATATAVATPVTTPVAVKTPAPTPTPRPTPTVQQPIQQAIQQPVQQAVQQPVQKAAERAVQPAVQPVVQAAGQPKIQPTPKPSPVVATPIAKASTTSTTATTSPASRPSTGSKPSSSKPSSSKPQGPDWRSYGPLQVDWANWQPMGGSFVAPTLNSDGKPVYLAVNCGARKLNATSQSGQWKSWDAPQSDFEEQLISDICKARAS</sequence>
<reference evidence="4 5" key="1">
    <citation type="journal article" date="2018" name="Environ. Microbiol.">
        <title>Ecological and genomic features of two widespread freshwater picocyanobacteria.</title>
        <authorList>
            <person name="Cabello-Yeves P.J."/>
            <person name="Picazo A."/>
            <person name="Camacho A."/>
            <person name="Callieri C."/>
            <person name="Rosselli R."/>
            <person name="Roda-Garcia J.J."/>
            <person name="Coutinho F.H."/>
            <person name="Rodriguez-Valera F."/>
        </authorList>
    </citation>
    <scope>NUCLEOTIDE SEQUENCE [LARGE SCALE GENOMIC DNA]</scope>
    <source>
        <strain evidence="4 5">Tous</strain>
    </source>
</reference>
<organism evidence="4 5">
    <name type="scientific">Cyanobium usitatum str. Tous</name>
    <dbReference type="NCBI Taxonomy" id="2116684"/>
    <lineage>
        <taxon>Bacteria</taxon>
        <taxon>Bacillati</taxon>
        <taxon>Cyanobacteriota</taxon>
        <taxon>Cyanophyceae</taxon>
        <taxon>Synechococcales</taxon>
        <taxon>Prochlorococcaceae</taxon>
        <taxon>Cyanobium</taxon>
    </lineage>
</organism>
<feature type="domain" description="LysM" evidence="3">
    <location>
        <begin position="26"/>
        <end position="70"/>
    </location>
</feature>
<feature type="compositionally biased region" description="Low complexity" evidence="1">
    <location>
        <begin position="377"/>
        <end position="414"/>
    </location>
</feature>
<dbReference type="OrthoDB" id="9769314at2"/>
<accession>A0A2P7MZP5</accession>
<keyword evidence="2" id="KW-0732">Signal</keyword>
<dbReference type="InterPro" id="IPR036779">
    <property type="entry name" value="LysM_dom_sf"/>
</dbReference>
<evidence type="ECO:0000313" key="4">
    <source>
        <dbReference type="EMBL" id="PSJ06667.1"/>
    </source>
</evidence>
<feature type="compositionally biased region" description="Low complexity" evidence="1">
    <location>
        <begin position="191"/>
        <end position="207"/>
    </location>
</feature>
<feature type="domain" description="LysM" evidence="3">
    <location>
        <begin position="84"/>
        <end position="128"/>
    </location>
</feature>
<dbReference type="CDD" id="cd00118">
    <property type="entry name" value="LysM"/>
    <property type="match status" value="4"/>
</dbReference>
<feature type="domain" description="LysM" evidence="3">
    <location>
        <begin position="146"/>
        <end position="190"/>
    </location>
</feature>
<feature type="compositionally biased region" description="Low complexity" evidence="1">
    <location>
        <begin position="270"/>
        <end position="310"/>
    </location>
</feature>
<dbReference type="SMART" id="SM00257">
    <property type="entry name" value="LysM"/>
    <property type="match status" value="4"/>
</dbReference>
<feature type="region of interest" description="Disordered" evidence="1">
    <location>
        <begin position="358"/>
        <end position="425"/>
    </location>
</feature>
<dbReference type="InterPro" id="IPR018392">
    <property type="entry name" value="LysM"/>
</dbReference>
<gene>
    <name evidence="4" type="ORF">C7K55_03275</name>
</gene>
<dbReference type="RefSeq" id="WP_106502173.1">
    <property type="nucleotide sequence ID" value="NZ_PXXO01000003.1"/>
</dbReference>
<dbReference type="PRINTS" id="PR01217">
    <property type="entry name" value="PRICHEXTENSN"/>
</dbReference>
<name>A0A2P7MZP5_9CYAN</name>
<dbReference type="Pfam" id="PF01476">
    <property type="entry name" value="LysM"/>
    <property type="match status" value="4"/>
</dbReference>
<dbReference type="Proteomes" id="UP000243002">
    <property type="component" value="Unassembled WGS sequence"/>
</dbReference>
<feature type="region of interest" description="Disordered" evidence="1">
    <location>
        <begin position="191"/>
        <end position="218"/>
    </location>
</feature>
<protein>
    <submittedName>
        <fullName evidence="4">Peptidoglycan-binding protein</fullName>
    </submittedName>
</protein>
<dbReference type="SUPFAM" id="SSF54106">
    <property type="entry name" value="LysM domain"/>
    <property type="match status" value="4"/>
</dbReference>
<dbReference type="PANTHER" id="PTHR33734">
    <property type="entry name" value="LYSM DOMAIN-CONTAINING GPI-ANCHORED PROTEIN 2"/>
    <property type="match status" value="1"/>
</dbReference>
<dbReference type="EMBL" id="PXXO01000003">
    <property type="protein sequence ID" value="PSJ06667.1"/>
    <property type="molecule type" value="Genomic_DNA"/>
</dbReference>
<keyword evidence="5" id="KW-1185">Reference proteome</keyword>
<feature type="signal peptide" evidence="2">
    <location>
        <begin position="1"/>
        <end position="22"/>
    </location>
</feature>
<dbReference type="PROSITE" id="PS51782">
    <property type="entry name" value="LYSM"/>
    <property type="match status" value="4"/>
</dbReference>
<comment type="caution">
    <text evidence="4">The sequence shown here is derived from an EMBL/GenBank/DDBJ whole genome shotgun (WGS) entry which is preliminary data.</text>
</comment>
<evidence type="ECO:0000313" key="5">
    <source>
        <dbReference type="Proteomes" id="UP000243002"/>
    </source>
</evidence>
<proteinExistence type="predicted"/>
<feature type="region of interest" description="Disordered" evidence="1">
    <location>
        <begin position="250"/>
        <end position="328"/>
    </location>
</feature>
<evidence type="ECO:0000259" key="3">
    <source>
        <dbReference type="PROSITE" id="PS51782"/>
    </source>
</evidence>